<dbReference type="SUPFAM" id="SSF52058">
    <property type="entry name" value="L domain-like"/>
    <property type="match status" value="1"/>
</dbReference>
<dbReference type="InterPro" id="IPR032675">
    <property type="entry name" value="LRR_dom_sf"/>
</dbReference>
<dbReference type="AlphaFoldDB" id="A0A6N2M5I1"/>
<evidence type="ECO:0008006" key="6">
    <source>
        <dbReference type="Google" id="ProtNLM"/>
    </source>
</evidence>
<keyword evidence="4" id="KW-1133">Transmembrane helix</keyword>
<dbReference type="PANTHER" id="PTHR48062">
    <property type="entry name" value="RECEPTOR-LIKE PROTEIN 14"/>
    <property type="match status" value="1"/>
</dbReference>
<sequence>MVQGMTHAQAMARLQYPHPESQWCQVELKKVYFTGIDFSCNNFTREIPPNIGNLSKIKVLNLLHNGLIGPIPPTFSSVAHNNLFGKTLTIIAQSATFEESSYKDNSFLCGQPLIKACDADMPSSPMPISTNNNDNGGFMGMEVFYVIFGVAYIMVLLVIGAVLYINPYWERAWFHFIECSFRWRGCLERSRCSYLLVIELLVVDLVEED</sequence>
<evidence type="ECO:0000256" key="2">
    <source>
        <dbReference type="ARBA" id="ARBA00022614"/>
    </source>
</evidence>
<proteinExistence type="inferred from homology"/>
<gene>
    <name evidence="5" type="ORF">SVIM_LOCUS309598</name>
</gene>
<reference evidence="5" key="1">
    <citation type="submission" date="2019-03" db="EMBL/GenBank/DDBJ databases">
        <authorList>
            <person name="Mank J."/>
            <person name="Almeida P."/>
        </authorList>
    </citation>
    <scope>NUCLEOTIDE SEQUENCE</scope>
    <source>
        <strain evidence="5">78183</strain>
    </source>
</reference>
<keyword evidence="2" id="KW-0433">Leucine-rich repeat</keyword>
<dbReference type="InterPro" id="IPR051502">
    <property type="entry name" value="RLP_Defense_Trigger"/>
</dbReference>
<dbReference type="InterPro" id="IPR001611">
    <property type="entry name" value="Leu-rich_rpt"/>
</dbReference>
<dbReference type="PANTHER" id="PTHR48062:SF21">
    <property type="entry name" value="RECEPTOR-LIKE PROTEIN 12"/>
    <property type="match status" value="1"/>
</dbReference>
<dbReference type="Pfam" id="PF00560">
    <property type="entry name" value="LRR_1"/>
    <property type="match status" value="2"/>
</dbReference>
<dbReference type="EMBL" id="CAADRP010001680">
    <property type="protein sequence ID" value="VFU47896.1"/>
    <property type="molecule type" value="Genomic_DNA"/>
</dbReference>
<evidence type="ECO:0000256" key="1">
    <source>
        <dbReference type="ARBA" id="ARBA00009592"/>
    </source>
</evidence>
<keyword evidence="4" id="KW-0812">Transmembrane</keyword>
<organism evidence="5">
    <name type="scientific">Salix viminalis</name>
    <name type="common">Common osier</name>
    <name type="synonym">Basket willow</name>
    <dbReference type="NCBI Taxonomy" id="40686"/>
    <lineage>
        <taxon>Eukaryota</taxon>
        <taxon>Viridiplantae</taxon>
        <taxon>Streptophyta</taxon>
        <taxon>Embryophyta</taxon>
        <taxon>Tracheophyta</taxon>
        <taxon>Spermatophyta</taxon>
        <taxon>Magnoliopsida</taxon>
        <taxon>eudicotyledons</taxon>
        <taxon>Gunneridae</taxon>
        <taxon>Pentapetalae</taxon>
        <taxon>rosids</taxon>
        <taxon>fabids</taxon>
        <taxon>Malpighiales</taxon>
        <taxon>Salicaceae</taxon>
        <taxon>Saliceae</taxon>
        <taxon>Salix</taxon>
    </lineage>
</organism>
<protein>
    <recommendedName>
        <fullName evidence="6">Leucine-rich repeat-containing N-terminal plant-type domain-containing protein</fullName>
    </recommendedName>
</protein>
<keyword evidence="3" id="KW-0677">Repeat</keyword>
<comment type="similarity">
    <text evidence="1">Belongs to the RLP family.</text>
</comment>
<evidence type="ECO:0000256" key="3">
    <source>
        <dbReference type="ARBA" id="ARBA00022737"/>
    </source>
</evidence>
<evidence type="ECO:0000256" key="4">
    <source>
        <dbReference type="SAM" id="Phobius"/>
    </source>
</evidence>
<name>A0A6N2M5I1_SALVM</name>
<evidence type="ECO:0000313" key="5">
    <source>
        <dbReference type="EMBL" id="VFU47896.1"/>
    </source>
</evidence>
<keyword evidence="4" id="KW-0472">Membrane</keyword>
<accession>A0A6N2M5I1</accession>
<dbReference type="Gene3D" id="3.80.10.10">
    <property type="entry name" value="Ribonuclease Inhibitor"/>
    <property type="match status" value="1"/>
</dbReference>
<feature type="transmembrane region" description="Helical" evidence="4">
    <location>
        <begin position="143"/>
        <end position="165"/>
    </location>
</feature>